<reference evidence="1" key="1">
    <citation type="submission" date="2021-01" db="EMBL/GenBank/DDBJ databases">
        <authorList>
            <person name="Corre E."/>
            <person name="Pelletier E."/>
            <person name="Niang G."/>
            <person name="Scheremetjew M."/>
            <person name="Finn R."/>
            <person name="Kale V."/>
            <person name="Holt S."/>
            <person name="Cochrane G."/>
            <person name="Meng A."/>
            <person name="Brown T."/>
            <person name="Cohen L."/>
        </authorList>
    </citation>
    <scope>NUCLEOTIDE SEQUENCE</scope>
    <source>
        <strain evidence="1">CCMP1594</strain>
    </source>
</reference>
<dbReference type="Pfam" id="PF13899">
    <property type="entry name" value="Thioredoxin_7"/>
    <property type="match status" value="1"/>
</dbReference>
<dbReference type="EMBL" id="HBJA01141340">
    <property type="protein sequence ID" value="CAE0837351.1"/>
    <property type="molecule type" value="Transcribed_RNA"/>
</dbReference>
<dbReference type="InterPro" id="IPR036249">
    <property type="entry name" value="Thioredoxin-like_sf"/>
</dbReference>
<organism evidence="1">
    <name type="scientific">Eutreptiella gymnastica</name>
    <dbReference type="NCBI Taxonomy" id="73025"/>
    <lineage>
        <taxon>Eukaryota</taxon>
        <taxon>Discoba</taxon>
        <taxon>Euglenozoa</taxon>
        <taxon>Euglenida</taxon>
        <taxon>Spirocuta</taxon>
        <taxon>Euglenophyceae</taxon>
        <taxon>Eutreptiales</taxon>
        <taxon>Eutreptiaceae</taxon>
        <taxon>Eutreptiella</taxon>
    </lineage>
</organism>
<dbReference type="Gene3D" id="3.40.30.10">
    <property type="entry name" value="Glutaredoxin"/>
    <property type="match status" value="1"/>
</dbReference>
<proteinExistence type="predicted"/>
<evidence type="ECO:0008006" key="2">
    <source>
        <dbReference type="Google" id="ProtNLM"/>
    </source>
</evidence>
<dbReference type="SUPFAM" id="SSF52833">
    <property type="entry name" value="Thioredoxin-like"/>
    <property type="match status" value="1"/>
</dbReference>
<evidence type="ECO:0000313" key="1">
    <source>
        <dbReference type="EMBL" id="CAE0837351.1"/>
    </source>
</evidence>
<name>A0A7S4GHZ2_9EUGL</name>
<dbReference type="AlphaFoldDB" id="A0A7S4GHZ2"/>
<protein>
    <recommendedName>
        <fullName evidence="2">Thioredoxin domain-containing protein</fullName>
    </recommendedName>
</protein>
<accession>A0A7S4GHZ2</accession>
<sequence length="164" mass="17938">MGKLSSIRNFFGKEAPNKVNGSTIVNPVELGDVAWHRDLDTALMASTQTGKPVFCLFQEIPGCSTCTGFGSNVLRNPALVRSIQTDFIPVAIHNNKPGRDAQVLKRYGEPSWNNPVVRFLDGDGRDILPRRDGVWTAQGIASRMVEALCTMGLPVPEDVKRIGM</sequence>
<gene>
    <name evidence="1" type="ORF">EGYM00163_LOCUS48723</name>
</gene>